<dbReference type="SUPFAM" id="SSF53163">
    <property type="entry name" value="HybD-like"/>
    <property type="match status" value="1"/>
</dbReference>
<dbReference type="AlphaFoldDB" id="A0A4R2RYT4"/>
<evidence type="ECO:0000313" key="7">
    <source>
        <dbReference type="Proteomes" id="UP000294813"/>
    </source>
</evidence>
<dbReference type="GO" id="GO:0008047">
    <property type="term" value="F:enzyme activator activity"/>
    <property type="evidence" value="ECO:0007669"/>
    <property type="project" value="InterPro"/>
</dbReference>
<dbReference type="Pfam" id="PF01750">
    <property type="entry name" value="HycI"/>
    <property type="match status" value="1"/>
</dbReference>
<reference evidence="6 7" key="1">
    <citation type="submission" date="2019-03" db="EMBL/GenBank/DDBJ databases">
        <title>Genomic Encyclopedia of Type Strains, Phase IV (KMG-IV): sequencing the most valuable type-strain genomes for metagenomic binning, comparative biology and taxonomic classification.</title>
        <authorList>
            <person name="Goeker M."/>
        </authorList>
    </citation>
    <scope>NUCLEOTIDE SEQUENCE [LARGE SCALE GENOMIC DNA]</scope>
    <source>
        <strain evidence="6 7">DSM 11170</strain>
    </source>
</reference>
<sequence>MSSLHPMGHLYPTNPKSPTSPPANALILGIGNRLMSDDGIGVALVEAWQKEQEAGCPTSGPRTYCLGESDVDYCINQIACLSPGDALIIIDAAYLGQQSGQITVLPWKQVFAELPCRLDAHSYHLFHALALLRPQSLGCLIAIEPFSLDWGDQLSPAMAQRFPFLLLEVHRIIDRHLQGRSSYV</sequence>
<evidence type="ECO:0000256" key="5">
    <source>
        <dbReference type="SAM" id="MobiDB-lite"/>
    </source>
</evidence>
<feature type="region of interest" description="Disordered" evidence="5">
    <location>
        <begin position="1"/>
        <end position="22"/>
    </location>
</feature>
<accession>A0A4R2RYT4</accession>
<name>A0A4R2RYT4_9FIRM</name>
<dbReference type="PANTHER" id="PTHR30302">
    <property type="entry name" value="HYDROGENASE 1 MATURATION PROTEASE"/>
    <property type="match status" value="1"/>
</dbReference>
<comment type="similarity">
    <text evidence="1">Belongs to the peptidase A31 family.</text>
</comment>
<dbReference type="GO" id="GO:0004190">
    <property type="term" value="F:aspartic-type endopeptidase activity"/>
    <property type="evidence" value="ECO:0007669"/>
    <property type="project" value="UniProtKB-KW"/>
</dbReference>
<dbReference type="GO" id="GO:0016485">
    <property type="term" value="P:protein processing"/>
    <property type="evidence" value="ECO:0007669"/>
    <property type="project" value="TreeGrafter"/>
</dbReference>
<dbReference type="InterPro" id="IPR000671">
    <property type="entry name" value="Peptidase_A31"/>
</dbReference>
<dbReference type="InterPro" id="IPR023430">
    <property type="entry name" value="Pept_HybD-like_dom_sf"/>
</dbReference>
<dbReference type="OrthoDB" id="9794619at2"/>
<keyword evidence="4" id="KW-0378">Hydrolase</keyword>
<keyword evidence="3" id="KW-0064">Aspartyl protease</keyword>
<evidence type="ECO:0000256" key="2">
    <source>
        <dbReference type="ARBA" id="ARBA00022670"/>
    </source>
</evidence>
<dbReference type="Gene3D" id="3.40.50.1450">
    <property type="entry name" value="HybD-like"/>
    <property type="match status" value="1"/>
</dbReference>
<dbReference type="Proteomes" id="UP000294813">
    <property type="component" value="Unassembled WGS sequence"/>
</dbReference>
<protein>
    <submittedName>
        <fullName evidence="6">Hydrogenase maturation protease</fullName>
    </submittedName>
</protein>
<dbReference type="PANTHER" id="PTHR30302:SF1">
    <property type="entry name" value="HYDROGENASE 2 MATURATION PROTEASE"/>
    <property type="match status" value="1"/>
</dbReference>
<dbReference type="CDD" id="cd00518">
    <property type="entry name" value="H2MP"/>
    <property type="match status" value="1"/>
</dbReference>
<keyword evidence="2 6" id="KW-0645">Protease</keyword>
<evidence type="ECO:0000256" key="4">
    <source>
        <dbReference type="ARBA" id="ARBA00022801"/>
    </source>
</evidence>
<comment type="caution">
    <text evidence="6">The sequence shown here is derived from an EMBL/GenBank/DDBJ whole genome shotgun (WGS) entry which is preliminary data.</text>
</comment>
<dbReference type="RefSeq" id="WP_131917892.1">
    <property type="nucleotide sequence ID" value="NZ_JAOQNU010000002.1"/>
</dbReference>
<evidence type="ECO:0000313" key="6">
    <source>
        <dbReference type="EMBL" id="TCP68694.1"/>
    </source>
</evidence>
<dbReference type="NCBIfam" id="TIGR00072">
    <property type="entry name" value="hydrog_prot"/>
    <property type="match status" value="1"/>
</dbReference>
<proteinExistence type="inferred from homology"/>
<dbReference type="PRINTS" id="PR00446">
    <property type="entry name" value="HYDRGNUPTAKE"/>
</dbReference>
<organism evidence="6 7">
    <name type="scientific">Heliophilum fasciatum</name>
    <dbReference type="NCBI Taxonomy" id="35700"/>
    <lineage>
        <taxon>Bacteria</taxon>
        <taxon>Bacillati</taxon>
        <taxon>Bacillota</taxon>
        <taxon>Clostridia</taxon>
        <taxon>Eubacteriales</taxon>
        <taxon>Heliobacteriaceae</taxon>
        <taxon>Heliophilum</taxon>
    </lineage>
</organism>
<keyword evidence="7" id="KW-1185">Reference proteome</keyword>
<gene>
    <name evidence="6" type="ORF">EDD73_10290</name>
</gene>
<dbReference type="EMBL" id="SLXT01000002">
    <property type="protein sequence ID" value="TCP68694.1"/>
    <property type="molecule type" value="Genomic_DNA"/>
</dbReference>
<evidence type="ECO:0000256" key="1">
    <source>
        <dbReference type="ARBA" id="ARBA00006814"/>
    </source>
</evidence>
<evidence type="ECO:0000256" key="3">
    <source>
        <dbReference type="ARBA" id="ARBA00022750"/>
    </source>
</evidence>